<dbReference type="GO" id="GO:0008237">
    <property type="term" value="F:metallopeptidase activity"/>
    <property type="evidence" value="ECO:0007669"/>
    <property type="project" value="UniProtKB-KW"/>
</dbReference>
<feature type="domain" description="Peptidase M16 N-terminal" evidence="8">
    <location>
        <begin position="59"/>
        <end position="118"/>
    </location>
</feature>
<keyword evidence="6" id="KW-0482">Metalloprotease</keyword>
<dbReference type="InterPro" id="IPR011249">
    <property type="entry name" value="Metalloenz_LuxS/M16"/>
</dbReference>
<gene>
    <name evidence="9" type="ORF">MG3_06305</name>
</gene>
<sequence length="675" mass="78050">MNCFFSATTLQTNFKKPLIEQHNNKCYKYIKLNNNGLKVLLISDCHHHGGLKNHFTCSMTIKNFGSFNDPMNYLGLTHLLEHLIIFNHYQFINQLKKMGGDINGYTLGDFMNIYFDVLINEQEGEEEEEEEEEEEDYYYHQLNSILMKFSQLFNPAMGKNGSGSGSGSDGRMVNDKNLIMGEINSINEEHQLNITDDDKILYHGLRLLSNINHPFNKFATGNKSTLSPEINNNSTTNKPKLLLNNFINKLKLKYLLNNHLQYFLQPSNMILIVKSKLSLINLQNLVIKSFSQLENNHKLITPPPPGIQPFIDSSPPLFVKYNQILHIYRNGSNSTNLSSSSSSLLLTNHQQRLKPIKIRLILPLPNKTKTQSNSNSLLYENIWCNLIGDESINSLSFFLKQQQGQEYGVNLINSIFVFSQYISKIDKLLLIDITTTNNQCQKFIKSYNKRNNTAGTYNNSGSDFGSGLNIVINYLINNIWKFINQLIINEKKNRSILINCLNEYYKIFKFNLIFQQQQQEREESSSINNRDQSIDEILNLSELLIYEDVPIEDLPLGNKYPQKDSINVDEFIYQTEKVFDISKLNVIIMTFDSNNKKINNNIKKSTFISSSTIMTDPYYSFDYKLEELDIGKGFYNSMNMMKMITSEFPNFEMLQSNNNKNKNNNKNNNKNKNKN</sequence>
<feature type="non-terminal residue" evidence="9">
    <location>
        <position position="675"/>
    </location>
</feature>
<keyword evidence="2" id="KW-0645">Protease</keyword>
<evidence type="ECO:0000256" key="3">
    <source>
        <dbReference type="ARBA" id="ARBA00022723"/>
    </source>
</evidence>
<dbReference type="InterPro" id="IPR050626">
    <property type="entry name" value="Peptidase_M16"/>
</dbReference>
<evidence type="ECO:0000256" key="2">
    <source>
        <dbReference type="ARBA" id="ARBA00022670"/>
    </source>
</evidence>
<feature type="compositionally biased region" description="Low complexity" evidence="7">
    <location>
        <begin position="657"/>
        <end position="668"/>
    </location>
</feature>
<proteinExistence type="inferred from homology"/>
<dbReference type="PANTHER" id="PTHR43690:SF18">
    <property type="entry name" value="INSULIN-DEGRADING ENZYME-RELATED"/>
    <property type="match status" value="1"/>
</dbReference>
<keyword evidence="3" id="KW-0479">Metal-binding</keyword>
<keyword evidence="5" id="KW-0862">Zinc</keyword>
<dbReference type="EMBL" id="AJIX01000058">
    <property type="protein sequence ID" value="KGR00633.1"/>
    <property type="molecule type" value="Genomic_DNA"/>
</dbReference>
<evidence type="ECO:0000256" key="5">
    <source>
        <dbReference type="ARBA" id="ARBA00022833"/>
    </source>
</evidence>
<accession>A0AB34PJA7</accession>
<organism evidence="9 10">
    <name type="scientific">Candida albicans P78048</name>
    <dbReference type="NCBI Taxonomy" id="1094989"/>
    <lineage>
        <taxon>Eukaryota</taxon>
        <taxon>Fungi</taxon>
        <taxon>Dikarya</taxon>
        <taxon>Ascomycota</taxon>
        <taxon>Saccharomycotina</taxon>
        <taxon>Pichiomycetes</taxon>
        <taxon>Debaryomycetaceae</taxon>
        <taxon>Candida/Lodderomyces clade</taxon>
        <taxon>Candida</taxon>
    </lineage>
</organism>
<name>A0AB34PJA7_CANAX</name>
<dbReference type="Pfam" id="PF00675">
    <property type="entry name" value="Peptidase_M16"/>
    <property type="match status" value="1"/>
</dbReference>
<comment type="caution">
    <text evidence="9">The sequence shown here is derived from an EMBL/GenBank/DDBJ whole genome shotgun (WGS) entry which is preliminary data.</text>
</comment>
<evidence type="ECO:0000256" key="6">
    <source>
        <dbReference type="ARBA" id="ARBA00023049"/>
    </source>
</evidence>
<evidence type="ECO:0000259" key="8">
    <source>
        <dbReference type="Pfam" id="PF00675"/>
    </source>
</evidence>
<keyword evidence="4" id="KW-0378">Hydrolase</keyword>
<evidence type="ECO:0000313" key="10">
    <source>
        <dbReference type="Proteomes" id="UP000030161"/>
    </source>
</evidence>
<evidence type="ECO:0000256" key="4">
    <source>
        <dbReference type="ARBA" id="ARBA00022801"/>
    </source>
</evidence>
<evidence type="ECO:0000313" key="9">
    <source>
        <dbReference type="EMBL" id="KGR00633.1"/>
    </source>
</evidence>
<comment type="similarity">
    <text evidence="1">Belongs to the peptidase M16 family.</text>
</comment>
<dbReference type="InterPro" id="IPR011765">
    <property type="entry name" value="Pept_M16_N"/>
</dbReference>
<dbReference type="Proteomes" id="UP000030161">
    <property type="component" value="Unassembled WGS sequence"/>
</dbReference>
<dbReference type="SUPFAM" id="SSF63411">
    <property type="entry name" value="LuxS/MPP-like metallohydrolase"/>
    <property type="match status" value="1"/>
</dbReference>
<evidence type="ECO:0000256" key="7">
    <source>
        <dbReference type="SAM" id="MobiDB-lite"/>
    </source>
</evidence>
<dbReference type="PANTHER" id="PTHR43690">
    <property type="entry name" value="NARDILYSIN"/>
    <property type="match status" value="1"/>
</dbReference>
<dbReference type="GO" id="GO:0006508">
    <property type="term" value="P:proteolysis"/>
    <property type="evidence" value="ECO:0007669"/>
    <property type="project" value="UniProtKB-KW"/>
</dbReference>
<dbReference type="GO" id="GO:0046872">
    <property type="term" value="F:metal ion binding"/>
    <property type="evidence" value="ECO:0007669"/>
    <property type="project" value="UniProtKB-KW"/>
</dbReference>
<feature type="region of interest" description="Disordered" evidence="7">
    <location>
        <begin position="654"/>
        <end position="675"/>
    </location>
</feature>
<protein>
    <recommendedName>
        <fullName evidence="8">Peptidase M16 N-terminal domain-containing protein</fullName>
    </recommendedName>
</protein>
<evidence type="ECO:0000256" key="1">
    <source>
        <dbReference type="ARBA" id="ARBA00007261"/>
    </source>
</evidence>
<dbReference type="AlphaFoldDB" id="A0AB34PJA7"/>
<reference evidence="9 10" key="1">
    <citation type="submission" date="2013-12" db="EMBL/GenBank/DDBJ databases">
        <title>The Genome Sequence of Candida albicans P78048.</title>
        <authorList>
            <consortium name="The Broad Institute Genome Sequencing Platform"/>
            <consortium name="The Broad Institute Genome Sequencing Center for Infectious Disease"/>
            <person name="Cuomo C."/>
            <person name="Bennett R."/>
            <person name="Hirakawa M."/>
            <person name="Noverr M."/>
            <person name="Mitchell A."/>
            <person name="Young S.K."/>
            <person name="Zeng Q."/>
            <person name="Gargeya S."/>
            <person name="Fitzgerald M."/>
            <person name="Abouelleil A."/>
            <person name="Alvarado L."/>
            <person name="Berlin A.M."/>
            <person name="Chapman S.B."/>
            <person name="Dewar J."/>
            <person name="Goldberg J."/>
            <person name="Griggs A."/>
            <person name="Gujja S."/>
            <person name="Hansen M."/>
            <person name="Howarth C."/>
            <person name="Imamovic A."/>
            <person name="Larimer J."/>
            <person name="McCowan C."/>
            <person name="Murphy C."/>
            <person name="Pearson M."/>
            <person name="Priest M."/>
            <person name="Roberts A."/>
            <person name="Saif S."/>
            <person name="Shea T."/>
            <person name="Sykes S."/>
            <person name="Wortman J."/>
            <person name="Nusbaum C."/>
            <person name="Birren B."/>
        </authorList>
    </citation>
    <scope>NUCLEOTIDE SEQUENCE [LARGE SCALE GENOMIC DNA]</scope>
    <source>
        <strain evidence="9 10">P78048</strain>
    </source>
</reference>
<dbReference type="Gene3D" id="3.30.830.10">
    <property type="entry name" value="Metalloenzyme, LuxS/M16 peptidase-like"/>
    <property type="match status" value="1"/>
</dbReference>